<evidence type="ECO:0000313" key="3">
    <source>
        <dbReference type="Proteomes" id="UP000037558"/>
    </source>
</evidence>
<dbReference type="EMBL" id="LILC01000023">
    <property type="protein sequence ID" value="KOO42702.1"/>
    <property type="molecule type" value="Genomic_DNA"/>
</dbReference>
<keyword evidence="1" id="KW-0732">Signal</keyword>
<evidence type="ECO:0008006" key="4">
    <source>
        <dbReference type="Google" id="ProtNLM"/>
    </source>
</evidence>
<sequence length="131" mass="15208">MKKISLFILLFLLLAGCSSIQHNTDLEKSINSVVRDKSESEINLKKRTTFEWDKAYLITPYSTQEGIEKQLGIDFKDPSNIGMRDDIYLLVFLNKEKVVQYVQMERQGAYFLIGERAFLTPEEDAVTIERH</sequence>
<keyword evidence="3" id="KW-1185">Reference proteome</keyword>
<feature type="signal peptide" evidence="1">
    <location>
        <begin position="1"/>
        <end position="23"/>
    </location>
</feature>
<organism evidence="2 3">
    <name type="scientific">Priestia koreensis</name>
    <dbReference type="NCBI Taxonomy" id="284581"/>
    <lineage>
        <taxon>Bacteria</taxon>
        <taxon>Bacillati</taxon>
        <taxon>Bacillota</taxon>
        <taxon>Bacilli</taxon>
        <taxon>Bacillales</taxon>
        <taxon>Bacillaceae</taxon>
        <taxon>Priestia</taxon>
    </lineage>
</organism>
<comment type="caution">
    <text evidence="2">The sequence shown here is derived from an EMBL/GenBank/DDBJ whole genome shotgun (WGS) entry which is preliminary data.</text>
</comment>
<protein>
    <recommendedName>
        <fullName evidence="4">Lipoprotein</fullName>
    </recommendedName>
</protein>
<name>A0A0M0KVQ1_9BACI</name>
<dbReference type="AlphaFoldDB" id="A0A0M0KVQ1"/>
<dbReference type="OrthoDB" id="8778044at2"/>
<feature type="chain" id="PRO_5039287679" description="Lipoprotein" evidence="1">
    <location>
        <begin position="24"/>
        <end position="131"/>
    </location>
</feature>
<evidence type="ECO:0000256" key="1">
    <source>
        <dbReference type="SAM" id="SignalP"/>
    </source>
</evidence>
<dbReference type="PROSITE" id="PS51257">
    <property type="entry name" value="PROKAR_LIPOPROTEIN"/>
    <property type="match status" value="1"/>
</dbReference>
<gene>
    <name evidence="2" type="ORF">AMD01_16275</name>
</gene>
<dbReference type="RefSeq" id="WP_053402500.1">
    <property type="nucleotide sequence ID" value="NZ_LILC01000023.1"/>
</dbReference>
<dbReference type="Proteomes" id="UP000037558">
    <property type="component" value="Unassembled WGS sequence"/>
</dbReference>
<evidence type="ECO:0000313" key="2">
    <source>
        <dbReference type="EMBL" id="KOO42702.1"/>
    </source>
</evidence>
<accession>A0A0M0KVQ1</accession>
<proteinExistence type="predicted"/>
<reference evidence="3" key="1">
    <citation type="submission" date="2015-08" db="EMBL/GenBank/DDBJ databases">
        <title>Fjat-14210 dsm16467.</title>
        <authorList>
            <person name="Liu B."/>
            <person name="Wang J."/>
            <person name="Zhu Y."/>
            <person name="Liu G."/>
            <person name="Chen Q."/>
            <person name="Chen Z."/>
            <person name="Lan J."/>
            <person name="Che J."/>
            <person name="Ge C."/>
            <person name="Shi H."/>
            <person name="Pan Z."/>
            <person name="Liu X."/>
        </authorList>
    </citation>
    <scope>NUCLEOTIDE SEQUENCE [LARGE SCALE GENOMIC DNA]</scope>
    <source>
        <strain evidence="3">DSM 16467</strain>
    </source>
</reference>
<dbReference type="STRING" id="284581.AMD01_16275"/>
<dbReference type="PATRIC" id="fig|284581.3.peg.2755"/>